<organism evidence="2 3">
    <name type="scientific">Pseudomonas plecoglossicida</name>
    <dbReference type="NCBI Taxonomy" id="70775"/>
    <lineage>
        <taxon>Bacteria</taxon>
        <taxon>Pseudomonadati</taxon>
        <taxon>Pseudomonadota</taxon>
        <taxon>Gammaproteobacteria</taxon>
        <taxon>Pseudomonadales</taxon>
        <taxon>Pseudomonadaceae</taxon>
        <taxon>Pseudomonas</taxon>
    </lineage>
</organism>
<comment type="caution">
    <text evidence="2">The sequence shown here is derived from an EMBL/GenBank/DDBJ whole genome shotgun (WGS) entry which is preliminary data.</text>
</comment>
<sequence length="262" mass="28241">MKEVVAALMLASGFMPAAQANENFDLQCTLDSGDVMTLSHVNDTAYIEFLAPDDDPDEGGSVIKLNAPAGGVQIFLNRSPQGVESFVLRGTDEDIEGAVAVGYEKDTGKQKAYFTQMNSLGTETGHYDCKSETIRASNVLTSAGLVGLSVPSPDMQGAPSVAASQSKTAPVKVDVGDYLFQYGTVRTPYRTVNIVGVSEGLVINSVVVNRNQCSESMGNPKKPISLPFGKTITYKYNIEYRRCDVVEVAINTNQGEWVWHPQ</sequence>
<reference evidence="2 3" key="1">
    <citation type="submission" date="2017-12" db="EMBL/GenBank/DDBJ databases">
        <title>Detection of the carbapenemase gene blaVIM-5 in members of the Pseudomonas putida group isolated from polluted Nigerian wetlands.</title>
        <authorList>
            <person name="Adelowo O."/>
            <person name="Vollmers J."/>
            <person name="Maeusezahl I."/>
            <person name="Kaster A.-K."/>
            <person name="Mueller J.A."/>
        </authorList>
    </citation>
    <scope>NUCLEOTIDE SEQUENCE [LARGE SCALE GENOMIC DNA]</scope>
    <source>
        <strain evidence="2 3">MR69</strain>
    </source>
</reference>
<evidence type="ECO:0008006" key="4">
    <source>
        <dbReference type="Google" id="ProtNLM"/>
    </source>
</evidence>
<dbReference type="EMBL" id="PJCJ01000024">
    <property type="protein sequence ID" value="PLV09469.1"/>
    <property type="molecule type" value="Genomic_DNA"/>
</dbReference>
<proteinExistence type="predicted"/>
<evidence type="ECO:0000313" key="3">
    <source>
        <dbReference type="Proteomes" id="UP000234744"/>
    </source>
</evidence>
<evidence type="ECO:0000313" key="2">
    <source>
        <dbReference type="EMBL" id="PLV09469.1"/>
    </source>
</evidence>
<name>A0ABX4TZJ6_PSEDL</name>
<accession>A0ABX4TZJ6</accession>
<dbReference type="RefSeq" id="WP_054889906.1">
    <property type="nucleotide sequence ID" value="NZ_PJCJ01000024.1"/>
</dbReference>
<feature type="chain" id="PRO_5047033867" description="Lipoprotein" evidence="1">
    <location>
        <begin position="21"/>
        <end position="262"/>
    </location>
</feature>
<keyword evidence="1" id="KW-0732">Signal</keyword>
<gene>
    <name evidence="2" type="ORF">CXG47_24275</name>
</gene>
<feature type="signal peptide" evidence="1">
    <location>
        <begin position="1"/>
        <end position="20"/>
    </location>
</feature>
<dbReference type="Proteomes" id="UP000234744">
    <property type="component" value="Unassembled WGS sequence"/>
</dbReference>
<protein>
    <recommendedName>
        <fullName evidence="4">Lipoprotein</fullName>
    </recommendedName>
</protein>
<keyword evidence="3" id="KW-1185">Reference proteome</keyword>
<evidence type="ECO:0000256" key="1">
    <source>
        <dbReference type="SAM" id="SignalP"/>
    </source>
</evidence>